<dbReference type="GeneTree" id="ENSGT00510000048902"/>
<feature type="compositionally biased region" description="Basic and acidic residues" evidence="1">
    <location>
        <begin position="1719"/>
        <end position="1737"/>
    </location>
</feature>
<dbReference type="GeneID" id="101078642"/>
<feature type="compositionally biased region" description="Basic residues" evidence="1">
    <location>
        <begin position="610"/>
        <end position="625"/>
    </location>
</feature>
<feature type="region of interest" description="Disordered" evidence="1">
    <location>
        <begin position="879"/>
        <end position="919"/>
    </location>
</feature>
<dbReference type="PANTHER" id="PTHR22442:SF3">
    <property type="entry name" value="SOLUBLE LAMIN-ASSOCIATED PROTEIN OF 75 KDA"/>
    <property type="match status" value="1"/>
</dbReference>
<dbReference type="KEGG" id="tru:101078642"/>
<dbReference type="InParanoid" id="A0A3B5K4Z5"/>
<feature type="compositionally biased region" description="Basic and acidic residues" evidence="1">
    <location>
        <begin position="1672"/>
        <end position="1683"/>
    </location>
</feature>
<dbReference type="Ensembl" id="ENSTRUT00000050304.2">
    <property type="protein sequence ID" value="ENSTRUP00000050613.2"/>
    <property type="gene ID" value="ENSTRUG00000025973.2"/>
</dbReference>
<feature type="compositionally biased region" description="Acidic residues" evidence="1">
    <location>
        <begin position="824"/>
        <end position="833"/>
    </location>
</feature>
<feature type="compositionally biased region" description="Basic and acidic residues" evidence="1">
    <location>
        <begin position="838"/>
        <end position="847"/>
    </location>
</feature>
<feature type="compositionally biased region" description="Basic and acidic residues" evidence="1">
    <location>
        <begin position="419"/>
        <end position="431"/>
    </location>
</feature>
<feature type="compositionally biased region" description="Polar residues" evidence="1">
    <location>
        <begin position="1439"/>
        <end position="1457"/>
    </location>
</feature>
<dbReference type="RefSeq" id="XP_003974566.2">
    <property type="nucleotide sequence ID" value="XM_003974517.3"/>
</dbReference>
<dbReference type="InterPro" id="IPR029625">
    <property type="entry name" value="FAM169"/>
</dbReference>
<feature type="compositionally biased region" description="Acidic residues" evidence="1">
    <location>
        <begin position="1034"/>
        <end position="1048"/>
    </location>
</feature>
<feature type="compositionally biased region" description="Basic and acidic residues" evidence="1">
    <location>
        <begin position="1326"/>
        <end position="1364"/>
    </location>
</feature>
<dbReference type="OrthoDB" id="8954808at2759"/>
<keyword evidence="3" id="KW-1185">Reference proteome</keyword>
<feature type="compositionally biased region" description="Basic and acidic residues" evidence="1">
    <location>
        <begin position="1125"/>
        <end position="1135"/>
    </location>
</feature>
<feature type="region of interest" description="Disordered" evidence="1">
    <location>
        <begin position="1505"/>
        <end position="1530"/>
    </location>
</feature>
<feature type="compositionally biased region" description="Basic and acidic residues" evidence="1">
    <location>
        <begin position="1418"/>
        <end position="1434"/>
    </location>
</feature>
<feature type="compositionally biased region" description="Basic and acidic residues" evidence="1">
    <location>
        <begin position="626"/>
        <end position="637"/>
    </location>
</feature>
<feature type="compositionally biased region" description="Acidic residues" evidence="1">
    <location>
        <begin position="1703"/>
        <end position="1712"/>
    </location>
</feature>
<dbReference type="Proteomes" id="UP000005226">
    <property type="component" value="Chromosome 21"/>
</dbReference>
<feature type="region of interest" description="Disordered" evidence="1">
    <location>
        <begin position="1786"/>
        <end position="1822"/>
    </location>
</feature>
<accession>A0A3B5K4Z5</accession>
<feature type="compositionally biased region" description="Basic and acidic residues" evidence="1">
    <location>
        <begin position="879"/>
        <end position="894"/>
    </location>
</feature>
<name>A0A3B5K4Z5_TAKRU</name>
<evidence type="ECO:0000313" key="3">
    <source>
        <dbReference type="Proteomes" id="UP000005226"/>
    </source>
</evidence>
<sequence>MKFPVDLLADVSKAQLENLAQEYYMNTLLYSQHDSSEYLTLPDTTQVTISVSSTGFVPFHGQNEKNKILVLFSPSDLKSAIALYLLDRWWTVEDILKTADPARRGVLPVDTVGERIVLYILNRIIYRGKEMIAEELPFLCHGENDHAKILWEDGEAVGFYSVKPTGSMYKRFSTQTYQLPVMDSIFVRKCHRGKGSGLLMLKDFVLSFSEVSLGLKYPLSNSMYRVCEKYLCEYPEHADLLWEVESIGGPYQRTNIASKIQVMGLSAVSKSLSFSEESQVIADVREDLITEQIKEATEGSVEIVEETTVLRTTKATELAVTDRRLSGSGKLEENITEDLSEKVIRIEHIEAGASREDQVSVQQETEMHDLQTEGMFHSEETVEDTSNTTPIAEEALSVKESHKNQGSRDTLEVSPANGEPRDKITQEEHISTHNSPAEDENVTSENEEVKEDSATLVVYEEVFEVHTEVETLKQGDQGQVLRKTTIFSTKTVESNYIQQKSDKETNENTLQTIDIVGELAVTDPEPEESQVLSDDILVMEDQLKDEELQNEELTGNKYEFVVKDTILHPDTAETVNKRGHLLTESLTLEEVQISDHMSDDETEEPPVIPRRGRRKVNPKSTKQRQHKEEGEHTHEAEPIAGRSLGRKEADKKAVDKQMEDQNQEETDQSMDRTPETSAQELLVVEDGRTPGAHESEEDAITSTKVRIEINKDDIKEMPPEMDSEKQELTDYGNEETGAICGDNLDQPTSSVPDELQLTKDCEMPRLQQSRVILVDLKTGSDYVSLMVAGETIEVQCLASEREEVELTADEKMDKDPETALQPSTEEDNDDLEEVNGNKGKEDSSNENHEEEEPFIETIYLRSGRKIIKLGHQEHRHDDIAAVSTRDEDHEKETITNDGITGEDPVEEKQSAEQASTQPEINDEMRLEDEAPIHLQPSIQVSMVKISTEVEVEENKTDDGEIAGIENGDKSVDQREEKPKAEVKVMDDPSEQAMEVAGSETCPNEQAEPSKEVSEIKISAEVETQTEKETPVTVDVDEDPVTLSEDQENTADLTSPDTLQASNLEEPFRASEEKPHSEEMDPKESDLHRVTVVVVELRNSSQLLDEKTVTDSCIAEEQPAVEMEEQNMKDALREDGQTEAAPDVPVKASSVSKEAIATQNKQSAEDDEAEGVSGAEETPVLERRVLRSGRKTGNIRTQRKGRRSAAATPQGKSKRAQTKEESEEQERDETIPTLEELTEEPKTDLEDVPQKEPSKEQDVQEENDRVGVAQEEEEMQLHCEEADETSQDEPASIGTALRKAKRTAPATSTHKSKRFCMQRESEEETSAADREVEDNKTDDGKIAEIEHGDKSVDQGEEKPKAEVKVMGDPSEQAMEVAGSETCPNEQAEPSKEVSEIDISAEVEVEENKTDDSGIAEIENGDKSVDQGEEKLKDMDVVSAEATTGTNSETRSNGEGENYLSETASAPMTVVEGDTDENEAPVVPTHICGSNGNTINASAGTIPLKCQIEENEEETRETHSGPDEPEPEQRLVIHAEEQVIEVPEGEEEELAEETTSMEKEIKIDGARDQIIGSESACLRGAESEKFNDEPPVEVLETGTEVYGTSRGMEAEITEIDVEPPTAAPEEDHLILFDEEAPTVTSKSQKSWTKRPKTTPKRTSRRRKKQGLQQYVAKSGDDKTQEKPEDPGETSQPHEPSGFITAKDLEESDMEESVEGDIISVESEKDISSNSELNKDEDGKEFNLEVEDNLSDDDGELIVMEKKVLRRRTVPALIITPQSKSRCHRIKEFLSEEEKTPQSALKKKPIKRKGTETTPGRRSKRRSRV</sequence>
<protein>
    <submittedName>
        <fullName evidence="2">Microtubule-associated protein futsch-like</fullName>
    </submittedName>
</protein>
<dbReference type="PANTHER" id="PTHR22442">
    <property type="match status" value="1"/>
</dbReference>
<feature type="region of interest" description="Disordered" evidence="1">
    <location>
        <begin position="1616"/>
        <end position="1737"/>
    </location>
</feature>
<feature type="region of interest" description="Disordered" evidence="1">
    <location>
        <begin position="950"/>
        <end position="1457"/>
    </location>
</feature>
<feature type="compositionally biased region" description="Basic residues" evidence="1">
    <location>
        <begin position="1645"/>
        <end position="1663"/>
    </location>
</feature>
<feature type="compositionally biased region" description="Acidic residues" evidence="1">
    <location>
        <begin position="437"/>
        <end position="450"/>
    </location>
</feature>
<feature type="compositionally biased region" description="Basic and acidic residues" evidence="1">
    <location>
        <begin position="966"/>
        <end position="986"/>
    </location>
</feature>
<feature type="compositionally biased region" description="Basic and acidic residues" evidence="1">
    <location>
        <begin position="1007"/>
        <end position="1029"/>
    </location>
</feature>
<feature type="compositionally biased region" description="Polar residues" evidence="1">
    <location>
        <begin position="1148"/>
        <end position="1161"/>
    </location>
</feature>
<feature type="region of interest" description="Disordered" evidence="1">
    <location>
        <begin position="397"/>
        <end position="453"/>
    </location>
</feature>
<feature type="region of interest" description="Disordered" evidence="1">
    <location>
        <begin position="589"/>
        <end position="677"/>
    </location>
</feature>
<gene>
    <name evidence="2" type="primary">LOC101078642</name>
</gene>
<organism evidence="2 3">
    <name type="scientific">Takifugu rubripes</name>
    <name type="common">Japanese pufferfish</name>
    <name type="synonym">Fugu rubripes</name>
    <dbReference type="NCBI Taxonomy" id="31033"/>
    <lineage>
        <taxon>Eukaryota</taxon>
        <taxon>Metazoa</taxon>
        <taxon>Chordata</taxon>
        <taxon>Craniata</taxon>
        <taxon>Vertebrata</taxon>
        <taxon>Euteleostomi</taxon>
        <taxon>Actinopterygii</taxon>
        <taxon>Neopterygii</taxon>
        <taxon>Teleostei</taxon>
        <taxon>Neoteleostei</taxon>
        <taxon>Acanthomorphata</taxon>
        <taxon>Eupercaria</taxon>
        <taxon>Tetraodontiformes</taxon>
        <taxon>Tetradontoidea</taxon>
        <taxon>Tetraodontidae</taxon>
        <taxon>Takifugu</taxon>
    </lineage>
</organism>
<feature type="compositionally biased region" description="Basic and acidic residues" evidence="1">
    <location>
        <begin position="1238"/>
        <end position="1264"/>
    </location>
</feature>
<feature type="region of interest" description="Disordered" evidence="1">
    <location>
        <begin position="806"/>
        <end position="853"/>
    </location>
</feature>
<reference evidence="2" key="3">
    <citation type="submission" date="2025-09" db="UniProtKB">
        <authorList>
            <consortium name="Ensembl"/>
        </authorList>
    </citation>
    <scope>IDENTIFICATION</scope>
</reference>
<evidence type="ECO:0000313" key="2">
    <source>
        <dbReference type="Ensembl" id="ENSTRUP00000050613.2"/>
    </source>
</evidence>
<feature type="compositionally biased region" description="Basic and acidic residues" evidence="1">
    <location>
        <begin position="808"/>
        <end position="817"/>
    </location>
</feature>
<feature type="compositionally biased region" description="Basic and acidic residues" evidence="1">
    <location>
        <begin position="645"/>
        <end position="659"/>
    </location>
</feature>
<reference evidence="2" key="2">
    <citation type="submission" date="2025-08" db="UniProtKB">
        <authorList>
            <consortium name="Ensembl"/>
        </authorList>
    </citation>
    <scope>IDENTIFICATION</scope>
</reference>
<feature type="compositionally biased region" description="Polar residues" evidence="1">
    <location>
        <begin position="1049"/>
        <end position="1062"/>
    </location>
</feature>
<reference evidence="2 3" key="1">
    <citation type="journal article" date="2011" name="Genome Biol. Evol.">
        <title>Integration of the genetic map and genome assembly of fugu facilitates insights into distinct features of genome evolution in teleosts and mammals.</title>
        <authorList>
            <person name="Kai W."/>
            <person name="Kikuchi K."/>
            <person name="Tohari S."/>
            <person name="Chew A.K."/>
            <person name="Tay A."/>
            <person name="Fujiwara A."/>
            <person name="Hosoya S."/>
            <person name="Suetake H."/>
            <person name="Naruse K."/>
            <person name="Brenner S."/>
            <person name="Suzuki Y."/>
            <person name="Venkatesh B."/>
        </authorList>
    </citation>
    <scope>NUCLEOTIDE SEQUENCE [LARGE SCALE GENOMIC DNA]</scope>
</reference>
<dbReference type="OMA" id="PNEQAEP"/>
<feature type="compositionally biased region" description="Basic and acidic residues" evidence="1">
    <location>
        <begin position="1065"/>
        <end position="1088"/>
    </location>
</feature>
<evidence type="ECO:0000256" key="1">
    <source>
        <dbReference type="SAM" id="MobiDB-lite"/>
    </source>
</evidence>
<feature type="compositionally biased region" description="Basic and acidic residues" evidence="1">
    <location>
        <begin position="1514"/>
        <end position="1530"/>
    </location>
</feature>
<feature type="region of interest" description="Disordered" evidence="1">
    <location>
        <begin position="720"/>
        <end position="749"/>
    </location>
</feature>
<proteinExistence type="predicted"/>